<dbReference type="OrthoDB" id="381419at2759"/>
<keyword evidence="1" id="KW-1133">Transmembrane helix</keyword>
<evidence type="ECO:0000313" key="3">
    <source>
        <dbReference type="Proteomes" id="UP000242942"/>
    </source>
</evidence>
<gene>
    <name evidence="2" type="primary">PocGH01_00172800</name>
    <name evidence="2" type="ORF">POCGH01_00172800</name>
</gene>
<dbReference type="AlphaFoldDB" id="A0A1D3JEE2"/>
<evidence type="ECO:0000256" key="1">
    <source>
        <dbReference type="SAM" id="Phobius"/>
    </source>
</evidence>
<protein>
    <submittedName>
        <fullName evidence="2">PIR protein</fullName>
    </submittedName>
</protein>
<dbReference type="EMBL" id="FLRI01000317">
    <property type="protein sequence ID" value="SBT84103.1"/>
    <property type="molecule type" value="Genomic_DNA"/>
</dbReference>
<dbReference type="VEuPathDB" id="PlasmoDB:POWCR01_000143800"/>
<evidence type="ECO:0000313" key="2">
    <source>
        <dbReference type="EMBL" id="SBT84103.1"/>
    </source>
</evidence>
<organism evidence="2 3">
    <name type="scientific">Plasmodium ovale</name>
    <name type="common">malaria parasite P. ovale</name>
    <dbReference type="NCBI Taxonomy" id="36330"/>
    <lineage>
        <taxon>Eukaryota</taxon>
        <taxon>Sar</taxon>
        <taxon>Alveolata</taxon>
        <taxon>Apicomplexa</taxon>
        <taxon>Aconoidasida</taxon>
        <taxon>Haemosporida</taxon>
        <taxon>Plasmodiidae</taxon>
        <taxon>Plasmodium</taxon>
        <taxon>Plasmodium (Plasmodium)</taxon>
    </lineage>
</organism>
<keyword evidence="3" id="KW-1185">Reference proteome</keyword>
<dbReference type="Pfam" id="PF05795">
    <property type="entry name" value="Plasmodium_Vir"/>
    <property type="match status" value="2"/>
</dbReference>
<proteinExistence type="predicted"/>
<accession>A0A1D3JEE2</accession>
<feature type="transmembrane region" description="Helical" evidence="1">
    <location>
        <begin position="249"/>
        <end position="267"/>
    </location>
</feature>
<dbReference type="InterPro" id="IPR008780">
    <property type="entry name" value="Plasmodium_Vir"/>
</dbReference>
<dbReference type="Proteomes" id="UP000242942">
    <property type="component" value="Unassembled WGS sequence"/>
</dbReference>
<keyword evidence="1" id="KW-0812">Transmembrane</keyword>
<name>A0A1D3JEE2_PLAOA</name>
<reference evidence="2 3" key="1">
    <citation type="submission" date="2016-06" db="EMBL/GenBank/DDBJ databases">
        <authorList>
            <consortium name="Pathogen Informatics"/>
        </authorList>
    </citation>
    <scope>NUCLEOTIDE SEQUENCE [LARGE SCALE GENOMIC DNA]</scope>
    <source>
        <strain evidence="2">PocGH01</strain>
    </source>
</reference>
<dbReference type="VEuPathDB" id="PlasmoDB:PocGH01_00172800"/>
<sequence length="322" mass="38020">MSRSVKFEDLQLLPSKKFYNKLDTLENIYCFVHSEKERTIEDIKSKLNVYKHIVNYSDKIVNVLCKTSTLDAENSECNEHCNYLFYWIGDILFDKLIDVNLFSAITNELHTLMNSVSPKHKCNCKFSFIGFNKENFNEIKEAYFYYKNHNYINSILQHYNGRCVDDYNNYLHESYNKYHKVYEACKNLNSEIYCNQLKGKDSIYSGEKLPAFTCGRVEKPSEHQALSNQGLVLEPPQEIPDNASTSKSLIFVSFFFPILGIMFLLLYKFTPFGSWMRSCFLKKRSIHLNKDYIKMPGFIEHFDENEQKNSNMNRYNVIYHSQ</sequence>
<keyword evidence="1" id="KW-0472">Membrane</keyword>